<keyword evidence="1" id="KW-1133">Transmembrane helix</keyword>
<dbReference type="Proteomes" id="UP001258994">
    <property type="component" value="Chromosome"/>
</dbReference>
<feature type="transmembrane region" description="Helical" evidence="1">
    <location>
        <begin position="149"/>
        <end position="170"/>
    </location>
</feature>
<dbReference type="EMBL" id="CP134145">
    <property type="protein sequence ID" value="WNC72160.1"/>
    <property type="molecule type" value="Genomic_DNA"/>
</dbReference>
<evidence type="ECO:0000313" key="3">
    <source>
        <dbReference type="Proteomes" id="UP001258994"/>
    </source>
</evidence>
<evidence type="ECO:0000256" key="1">
    <source>
        <dbReference type="SAM" id="Phobius"/>
    </source>
</evidence>
<protein>
    <recommendedName>
        <fullName evidence="4">DUF2269 family protein</fullName>
    </recommendedName>
</protein>
<sequence>MTEYLIFKLLHIVLFVYWLGGDLGTFYASKFVAKKGLSKEQRSTALTIMMGVDQGPRICMALILGPGVQMAFNSGAITIPAWAMVLVWLVCAVWLAMVLAIHFGHGKKFVAPLTKFDFNFRIVVVLICFYVALESMFSTTPSFIQAEYLAWKLIMFAILVCCGLGIRVMLKPFVPAFMQMMKDGPNDEIDAVMQGSINRVRPFVYFIWFGLIVNAALGMHLINP</sequence>
<feature type="transmembrane region" description="Helical" evidence="1">
    <location>
        <begin position="203"/>
        <end position="222"/>
    </location>
</feature>
<proteinExistence type="predicted"/>
<keyword evidence="1" id="KW-0472">Membrane</keyword>
<feature type="transmembrane region" description="Helical" evidence="1">
    <location>
        <begin position="85"/>
        <end position="106"/>
    </location>
</feature>
<dbReference type="RefSeq" id="WP_348391279.1">
    <property type="nucleotide sequence ID" value="NZ_CP134145.1"/>
</dbReference>
<evidence type="ECO:0000313" key="2">
    <source>
        <dbReference type="EMBL" id="WNC72160.1"/>
    </source>
</evidence>
<gene>
    <name evidence="2" type="ORF">RGQ13_18870</name>
</gene>
<keyword evidence="1" id="KW-0812">Transmembrane</keyword>
<accession>A0ABY9TTS8</accession>
<evidence type="ECO:0008006" key="4">
    <source>
        <dbReference type="Google" id="ProtNLM"/>
    </source>
</evidence>
<name>A0ABY9TTS8_9GAMM</name>
<keyword evidence="3" id="KW-1185">Reference proteome</keyword>
<feature type="transmembrane region" description="Helical" evidence="1">
    <location>
        <begin position="118"/>
        <end position="137"/>
    </location>
</feature>
<reference evidence="3" key="1">
    <citation type="submission" date="2023-09" db="EMBL/GenBank/DDBJ databases">
        <authorList>
            <person name="Li S."/>
            <person name="Li X."/>
            <person name="Zhang C."/>
            <person name="Zhao Z."/>
        </authorList>
    </citation>
    <scope>NUCLEOTIDE SEQUENCE [LARGE SCALE GENOMIC DNA]</scope>
    <source>
        <strain evidence="3">SQ149</strain>
    </source>
</reference>
<organism evidence="2 3">
    <name type="scientific">Thalassotalea psychrophila</name>
    <dbReference type="NCBI Taxonomy" id="3065647"/>
    <lineage>
        <taxon>Bacteria</taxon>
        <taxon>Pseudomonadati</taxon>
        <taxon>Pseudomonadota</taxon>
        <taxon>Gammaproteobacteria</taxon>
        <taxon>Alteromonadales</taxon>
        <taxon>Colwelliaceae</taxon>
        <taxon>Thalassotalea</taxon>
    </lineage>
</organism>
<feature type="transmembrane region" description="Helical" evidence="1">
    <location>
        <begin position="6"/>
        <end position="29"/>
    </location>
</feature>